<sequence>MNLLIFLLILAAVFAIVSLCMTGVGERNSFRSWIAVFFGAILLAGVFGFMSYRLDIMSNAATYAAFAHSFFAVLFGLVALKYLIDIGMNKDDGQHRYSLILRAYLSAVIFLSLVGVMSWGIAIGGAIALLGYPLIHRLEQQPKSVADAANNRSR</sequence>
<dbReference type="Proteomes" id="UP001304300">
    <property type="component" value="Chromosome"/>
</dbReference>
<feature type="transmembrane region" description="Helical" evidence="1">
    <location>
        <begin position="104"/>
        <end position="135"/>
    </location>
</feature>
<feature type="transmembrane region" description="Helical" evidence="1">
    <location>
        <begin position="64"/>
        <end position="84"/>
    </location>
</feature>
<name>A0AAQ3LBT8_9BACT</name>
<keyword evidence="1" id="KW-0472">Membrane</keyword>
<evidence type="ECO:0000313" key="3">
    <source>
        <dbReference type="Proteomes" id="UP001304300"/>
    </source>
</evidence>
<organism evidence="2 3">
    <name type="scientific">Rubellicoccus peritrichatus</name>
    <dbReference type="NCBI Taxonomy" id="3080537"/>
    <lineage>
        <taxon>Bacteria</taxon>
        <taxon>Pseudomonadati</taxon>
        <taxon>Verrucomicrobiota</taxon>
        <taxon>Opitutia</taxon>
        <taxon>Puniceicoccales</taxon>
        <taxon>Cerasicoccaceae</taxon>
        <taxon>Rubellicoccus</taxon>
    </lineage>
</organism>
<feature type="transmembrane region" description="Helical" evidence="1">
    <location>
        <begin position="32"/>
        <end position="52"/>
    </location>
</feature>
<keyword evidence="1" id="KW-1133">Transmembrane helix</keyword>
<keyword evidence="1" id="KW-0812">Transmembrane</keyword>
<keyword evidence="3" id="KW-1185">Reference proteome</keyword>
<dbReference type="KEGG" id="puo:RZN69_07210"/>
<evidence type="ECO:0000313" key="2">
    <source>
        <dbReference type="EMBL" id="WOO42876.1"/>
    </source>
</evidence>
<reference evidence="2 3" key="1">
    <citation type="submission" date="2023-10" db="EMBL/GenBank/DDBJ databases">
        <title>Rubellicoccus peritrichatus gen. nov., sp. nov., isolated from an algae of coral reef tank.</title>
        <authorList>
            <person name="Luo J."/>
        </authorList>
    </citation>
    <scope>NUCLEOTIDE SEQUENCE [LARGE SCALE GENOMIC DNA]</scope>
    <source>
        <strain evidence="2 3">CR14</strain>
    </source>
</reference>
<protein>
    <submittedName>
        <fullName evidence="2">Uncharacterized protein</fullName>
    </submittedName>
</protein>
<gene>
    <name evidence="2" type="ORF">RZN69_07210</name>
</gene>
<evidence type="ECO:0000256" key="1">
    <source>
        <dbReference type="SAM" id="Phobius"/>
    </source>
</evidence>
<accession>A0AAQ3LBT8</accession>
<dbReference type="AlphaFoldDB" id="A0AAQ3LBT8"/>
<dbReference type="EMBL" id="CP136920">
    <property type="protein sequence ID" value="WOO42876.1"/>
    <property type="molecule type" value="Genomic_DNA"/>
</dbReference>
<dbReference type="RefSeq" id="WP_317835408.1">
    <property type="nucleotide sequence ID" value="NZ_CP136920.1"/>
</dbReference>
<proteinExistence type="predicted"/>